<evidence type="ECO:0000259" key="1">
    <source>
        <dbReference type="Pfam" id="PF13960"/>
    </source>
</evidence>
<feature type="domain" description="DUF4218" evidence="1">
    <location>
        <begin position="50"/>
        <end position="158"/>
    </location>
</feature>
<dbReference type="AlphaFoldDB" id="A0AAW2WG11"/>
<evidence type="ECO:0000313" key="2">
    <source>
        <dbReference type="EMBL" id="KAL0440270.1"/>
    </source>
</evidence>
<reference evidence="2" key="1">
    <citation type="submission" date="2020-06" db="EMBL/GenBank/DDBJ databases">
        <authorList>
            <person name="Li T."/>
            <person name="Hu X."/>
            <person name="Zhang T."/>
            <person name="Song X."/>
            <person name="Zhang H."/>
            <person name="Dai N."/>
            <person name="Sheng W."/>
            <person name="Hou X."/>
            <person name="Wei L."/>
        </authorList>
    </citation>
    <scope>NUCLEOTIDE SEQUENCE</scope>
    <source>
        <strain evidence="2">KEN1</strain>
        <tissue evidence="2">Leaf</tissue>
    </source>
</reference>
<dbReference type="PANTHER" id="PTHR48258:SF4">
    <property type="entry name" value="DUF4216 DOMAIN-CONTAINING PROTEIN"/>
    <property type="match status" value="1"/>
</dbReference>
<dbReference type="InterPro" id="IPR025452">
    <property type="entry name" value="DUF4218"/>
</dbReference>
<gene>
    <name evidence="2" type="ORF">Slati_2510000</name>
</gene>
<protein>
    <recommendedName>
        <fullName evidence="1">DUF4218 domain-containing protein</fullName>
    </recommendedName>
</protein>
<reference evidence="2" key="2">
    <citation type="journal article" date="2024" name="Plant">
        <title>Genomic evolution and insights into agronomic trait innovations of Sesamum species.</title>
        <authorList>
            <person name="Miao H."/>
            <person name="Wang L."/>
            <person name="Qu L."/>
            <person name="Liu H."/>
            <person name="Sun Y."/>
            <person name="Le M."/>
            <person name="Wang Q."/>
            <person name="Wei S."/>
            <person name="Zheng Y."/>
            <person name="Lin W."/>
            <person name="Duan Y."/>
            <person name="Cao H."/>
            <person name="Xiong S."/>
            <person name="Wang X."/>
            <person name="Wei L."/>
            <person name="Li C."/>
            <person name="Ma Q."/>
            <person name="Ju M."/>
            <person name="Zhao R."/>
            <person name="Li G."/>
            <person name="Mu C."/>
            <person name="Tian Q."/>
            <person name="Mei H."/>
            <person name="Zhang T."/>
            <person name="Gao T."/>
            <person name="Zhang H."/>
        </authorList>
    </citation>
    <scope>NUCLEOTIDE SEQUENCE</scope>
    <source>
        <strain evidence="2">KEN1</strain>
    </source>
</reference>
<accession>A0AAW2WG11</accession>
<dbReference type="Pfam" id="PF13960">
    <property type="entry name" value="DUF4218"/>
    <property type="match status" value="1"/>
</dbReference>
<organism evidence="2">
    <name type="scientific">Sesamum latifolium</name>
    <dbReference type="NCBI Taxonomy" id="2727402"/>
    <lineage>
        <taxon>Eukaryota</taxon>
        <taxon>Viridiplantae</taxon>
        <taxon>Streptophyta</taxon>
        <taxon>Embryophyta</taxon>
        <taxon>Tracheophyta</taxon>
        <taxon>Spermatophyta</taxon>
        <taxon>Magnoliopsida</taxon>
        <taxon>eudicotyledons</taxon>
        <taxon>Gunneridae</taxon>
        <taxon>Pentapetalae</taxon>
        <taxon>asterids</taxon>
        <taxon>lamiids</taxon>
        <taxon>Lamiales</taxon>
        <taxon>Pedaliaceae</taxon>
        <taxon>Sesamum</taxon>
    </lineage>
</organism>
<dbReference type="EMBL" id="JACGWN010000008">
    <property type="protein sequence ID" value="KAL0440270.1"/>
    <property type="molecule type" value="Genomic_DNA"/>
</dbReference>
<comment type="caution">
    <text evidence="2">The sequence shown here is derived from an EMBL/GenBank/DDBJ whole genome shotgun (WGS) entry which is preliminary data.</text>
</comment>
<dbReference type="PANTHER" id="PTHR48258">
    <property type="entry name" value="DUF4218 DOMAIN-CONTAINING PROTEIN-RELATED"/>
    <property type="match status" value="1"/>
</dbReference>
<proteinExistence type="predicted"/>
<sequence length="168" mass="19717">MMDLRMHDMKRHDCHVFIQKLILIVFREMLPEHLWSALTEVSFLFQSICLTTLDVTKLHELERSVAVIMCNLEKIFPPSFFDSMEHLIVHMRYDGGQFNTGGCTPLERFLPDLKKNVKNKAHVEASIIEAYIIKKIELFSSHYFELDVLSKRSMPCRNDDLISNEDRT</sequence>
<name>A0AAW2WG11_9LAMI</name>